<dbReference type="AlphaFoldDB" id="A0A8J2EGP7"/>
<keyword evidence="1" id="KW-0732">Signal</keyword>
<dbReference type="Proteomes" id="UP000786811">
    <property type="component" value="Unassembled WGS sequence"/>
</dbReference>
<evidence type="ECO:0000313" key="3">
    <source>
        <dbReference type="Proteomes" id="UP000786811"/>
    </source>
</evidence>
<organism evidence="2 3">
    <name type="scientific">Cotesia congregata</name>
    <name type="common">Parasitoid wasp</name>
    <name type="synonym">Apanteles congregatus</name>
    <dbReference type="NCBI Taxonomy" id="51543"/>
    <lineage>
        <taxon>Eukaryota</taxon>
        <taxon>Metazoa</taxon>
        <taxon>Ecdysozoa</taxon>
        <taxon>Arthropoda</taxon>
        <taxon>Hexapoda</taxon>
        <taxon>Insecta</taxon>
        <taxon>Pterygota</taxon>
        <taxon>Neoptera</taxon>
        <taxon>Endopterygota</taxon>
        <taxon>Hymenoptera</taxon>
        <taxon>Apocrita</taxon>
        <taxon>Ichneumonoidea</taxon>
        <taxon>Braconidae</taxon>
        <taxon>Microgastrinae</taxon>
        <taxon>Cotesia</taxon>
    </lineage>
</organism>
<feature type="chain" id="PRO_5035309913" evidence="1">
    <location>
        <begin position="18"/>
        <end position="46"/>
    </location>
</feature>
<reference evidence="2" key="1">
    <citation type="submission" date="2021-04" db="EMBL/GenBank/DDBJ databases">
        <authorList>
            <person name="Chebbi M.A.C M."/>
        </authorList>
    </citation>
    <scope>NUCLEOTIDE SEQUENCE</scope>
</reference>
<protein>
    <submittedName>
        <fullName evidence="2">Venom protein 9</fullName>
    </submittedName>
</protein>
<dbReference type="EMBL" id="CAJNRD030001116">
    <property type="protein sequence ID" value="CAG5075116.1"/>
    <property type="molecule type" value="Genomic_DNA"/>
</dbReference>
<evidence type="ECO:0000256" key="1">
    <source>
        <dbReference type="SAM" id="SignalP"/>
    </source>
</evidence>
<keyword evidence="3" id="KW-1185">Reference proteome</keyword>
<comment type="caution">
    <text evidence="2">The sequence shown here is derived from an EMBL/GenBank/DDBJ whole genome shotgun (WGS) entry which is preliminary data.</text>
</comment>
<gene>
    <name evidence="2" type="ORF">HICCMSTLAB_LOCUS1277</name>
</gene>
<accession>A0A8J2EGP7</accession>
<name>A0A8J2EGP7_COTCN</name>
<sequence length="46" mass="5105">MIKALISLILFVIAVVAFVEEECQSDADCFFSRCLEGKCHLDRGAI</sequence>
<evidence type="ECO:0000313" key="2">
    <source>
        <dbReference type="EMBL" id="CAG5075116.1"/>
    </source>
</evidence>
<feature type="signal peptide" evidence="1">
    <location>
        <begin position="1"/>
        <end position="17"/>
    </location>
</feature>
<proteinExistence type="predicted"/>